<comment type="caution">
    <text evidence="1">The sequence shown here is derived from an EMBL/GenBank/DDBJ whole genome shotgun (WGS) entry which is preliminary data.</text>
</comment>
<dbReference type="Proteomes" id="UP001226867">
    <property type="component" value="Unassembled WGS sequence"/>
</dbReference>
<sequence>MPALRTLALTVHELEQGEFHWLLMETQSPPDLQATQPYLPLAAGERPHANYRTALLEGMGTLRRMAGTNGPRGC</sequence>
<reference evidence="1 2" key="1">
    <citation type="submission" date="2023-07" db="EMBL/GenBank/DDBJ databases">
        <title>Sorghum-associated microbial communities from plants grown in Nebraska, USA.</title>
        <authorList>
            <person name="Schachtman D."/>
        </authorList>
    </citation>
    <scope>NUCLEOTIDE SEQUENCE [LARGE SCALE GENOMIC DNA]</scope>
    <source>
        <strain evidence="1 2">DS1607</strain>
    </source>
</reference>
<evidence type="ECO:0000313" key="1">
    <source>
        <dbReference type="EMBL" id="MDP9900098.1"/>
    </source>
</evidence>
<dbReference type="RefSeq" id="WP_307689901.1">
    <property type="nucleotide sequence ID" value="NZ_JAUSRO010000006.1"/>
</dbReference>
<organism evidence="1 2">
    <name type="scientific">Variovorax ginsengisoli</name>
    <dbReference type="NCBI Taxonomy" id="363844"/>
    <lineage>
        <taxon>Bacteria</taxon>
        <taxon>Pseudomonadati</taxon>
        <taxon>Pseudomonadota</taxon>
        <taxon>Betaproteobacteria</taxon>
        <taxon>Burkholderiales</taxon>
        <taxon>Comamonadaceae</taxon>
        <taxon>Variovorax</taxon>
    </lineage>
</organism>
<protein>
    <submittedName>
        <fullName evidence="1">Uncharacterized protein</fullName>
    </submittedName>
</protein>
<dbReference type="EMBL" id="JAUSRO010000006">
    <property type="protein sequence ID" value="MDP9900098.1"/>
    <property type="molecule type" value="Genomic_DNA"/>
</dbReference>
<keyword evidence="2" id="KW-1185">Reference proteome</keyword>
<gene>
    <name evidence="1" type="ORF">J2W36_002349</name>
</gene>
<accession>A0ABT9S6V9</accession>
<proteinExistence type="predicted"/>
<name>A0ABT9S6V9_9BURK</name>
<evidence type="ECO:0000313" key="2">
    <source>
        <dbReference type="Proteomes" id="UP001226867"/>
    </source>
</evidence>